<keyword evidence="6 10" id="KW-0812">Transmembrane</keyword>
<dbReference type="AlphaFoldDB" id="A0A4Y9SNU6"/>
<dbReference type="Proteomes" id="UP000297729">
    <property type="component" value="Unassembled WGS sequence"/>
</dbReference>
<evidence type="ECO:0000256" key="2">
    <source>
        <dbReference type="ARBA" id="ARBA00004760"/>
    </source>
</evidence>
<keyword evidence="4" id="KW-0328">Glycosyltransferase</keyword>
<name>A0A4Y9SNU6_9BURK</name>
<feature type="transmembrane region" description="Helical" evidence="10">
    <location>
        <begin position="241"/>
        <end position="270"/>
    </location>
</feature>
<dbReference type="PANTHER" id="PTHR12726:SF0">
    <property type="entry name" value="CERAMIDE GLUCOSYLTRANSFERASE"/>
    <property type="match status" value="1"/>
</dbReference>
<dbReference type="GO" id="GO:0006679">
    <property type="term" value="P:glucosylceramide biosynthetic process"/>
    <property type="evidence" value="ECO:0007669"/>
    <property type="project" value="TreeGrafter"/>
</dbReference>
<keyword evidence="8 10" id="KW-0472">Membrane</keyword>
<keyword evidence="12" id="KW-1185">Reference proteome</keyword>
<dbReference type="CDD" id="cd02520">
    <property type="entry name" value="Glucosylceramide_synthase"/>
    <property type="match status" value="1"/>
</dbReference>
<comment type="caution">
    <text evidence="11">The sequence shown here is derived from an EMBL/GenBank/DDBJ whole genome shotgun (WGS) entry which is preliminary data.</text>
</comment>
<sequence length="356" mass="38615">MPAVSILKPLCGDEPALYDNLATFCRQTHPHYQLVFGVRDGADPAIQVVRRLQQDYPERDIALAVNGARHGSNPKVSNLINLLPLARHDLLVLADADIAVEPDYLTRVSAPLADVRTGVVTCLYRGRAMGGWWSRLGVQFIDGWFAPSVHVAHFGGSRSFAFGATIALRRDALQAIGGFAALADRLADDYWLGELTRRHGLVTVLSDVVVRTDVTEDSLAELWRHELRWMRTIRSLNPAGFAFSFITFTWPMLLLGLALAPGAIAIALLLAGGAARSMLAVADTRRGAGASGVDLAAVLTAPLRDLLLLAEWAAALTGSRVHWRDNLISVRDRLPAAPPSYPSSPSRKGTLPERTP</sequence>
<dbReference type="EMBL" id="SPVG01000094">
    <property type="protein sequence ID" value="TFW24723.1"/>
    <property type="molecule type" value="Genomic_DNA"/>
</dbReference>
<evidence type="ECO:0000313" key="11">
    <source>
        <dbReference type="EMBL" id="TFW24723.1"/>
    </source>
</evidence>
<dbReference type="PANTHER" id="PTHR12726">
    <property type="entry name" value="CERAMIDE GLUCOSYLTRANSFERASE"/>
    <property type="match status" value="1"/>
</dbReference>
<reference evidence="11 12" key="1">
    <citation type="submission" date="2019-03" db="EMBL/GenBank/DDBJ databases">
        <title>Draft Genome Sequence of Duganella callidus sp. nov., a Novel Duganella Species Isolated from Cultivated Soil.</title>
        <authorList>
            <person name="Raths R."/>
            <person name="Peta V."/>
            <person name="Bucking H."/>
        </authorList>
    </citation>
    <scope>NUCLEOTIDE SEQUENCE [LARGE SCALE GENOMIC DNA]</scope>
    <source>
        <strain evidence="11 12">DN04</strain>
    </source>
</reference>
<evidence type="ECO:0000256" key="3">
    <source>
        <dbReference type="ARBA" id="ARBA00004991"/>
    </source>
</evidence>
<accession>A0A4Y9SNU6</accession>
<dbReference type="InterPro" id="IPR029044">
    <property type="entry name" value="Nucleotide-diphossugar_trans"/>
</dbReference>
<dbReference type="OrthoDB" id="9814255at2"/>
<keyword evidence="7 10" id="KW-1133">Transmembrane helix</keyword>
<comment type="pathway">
    <text evidence="3">Sphingolipid metabolism.</text>
</comment>
<organism evidence="11 12">
    <name type="scientific">Duganella callida</name>
    <dbReference type="NCBI Taxonomy" id="2561932"/>
    <lineage>
        <taxon>Bacteria</taxon>
        <taxon>Pseudomonadati</taxon>
        <taxon>Pseudomonadota</taxon>
        <taxon>Betaproteobacteria</taxon>
        <taxon>Burkholderiales</taxon>
        <taxon>Oxalobacteraceae</taxon>
        <taxon>Telluria group</taxon>
        <taxon>Duganella</taxon>
    </lineage>
</organism>
<dbReference type="Pfam" id="PF13506">
    <property type="entry name" value="Glyco_transf_21"/>
    <property type="match status" value="1"/>
</dbReference>
<dbReference type="InterPro" id="IPR025993">
    <property type="entry name" value="Ceramide_glucosylTrfase"/>
</dbReference>
<feature type="region of interest" description="Disordered" evidence="9">
    <location>
        <begin position="337"/>
        <end position="356"/>
    </location>
</feature>
<proteinExistence type="predicted"/>
<comment type="subcellular location">
    <subcellularLocation>
        <location evidence="1">Membrane</location>
        <topology evidence="1">Multi-pass membrane protein</topology>
    </subcellularLocation>
</comment>
<evidence type="ECO:0000256" key="4">
    <source>
        <dbReference type="ARBA" id="ARBA00022676"/>
    </source>
</evidence>
<gene>
    <name evidence="11" type="ORF">E4L98_10075</name>
</gene>
<evidence type="ECO:0000256" key="10">
    <source>
        <dbReference type="SAM" id="Phobius"/>
    </source>
</evidence>
<evidence type="ECO:0000256" key="1">
    <source>
        <dbReference type="ARBA" id="ARBA00004141"/>
    </source>
</evidence>
<dbReference type="GO" id="GO:0016020">
    <property type="term" value="C:membrane"/>
    <property type="evidence" value="ECO:0007669"/>
    <property type="project" value="UniProtKB-SubCell"/>
</dbReference>
<evidence type="ECO:0000256" key="5">
    <source>
        <dbReference type="ARBA" id="ARBA00022679"/>
    </source>
</evidence>
<evidence type="ECO:0000313" key="12">
    <source>
        <dbReference type="Proteomes" id="UP000297729"/>
    </source>
</evidence>
<dbReference type="SUPFAM" id="SSF53448">
    <property type="entry name" value="Nucleotide-diphospho-sugar transferases"/>
    <property type="match status" value="1"/>
</dbReference>
<dbReference type="Gene3D" id="3.90.550.10">
    <property type="entry name" value="Spore Coat Polysaccharide Biosynthesis Protein SpsA, Chain A"/>
    <property type="match status" value="1"/>
</dbReference>
<comment type="pathway">
    <text evidence="2">Lipid metabolism; sphingolipid metabolism.</text>
</comment>
<protein>
    <submittedName>
        <fullName evidence="11">Glycosyltransferase</fullName>
    </submittedName>
</protein>
<dbReference type="NCBIfam" id="TIGR03472">
    <property type="entry name" value="HpnI"/>
    <property type="match status" value="1"/>
</dbReference>
<evidence type="ECO:0000256" key="8">
    <source>
        <dbReference type="ARBA" id="ARBA00023136"/>
    </source>
</evidence>
<dbReference type="InterPro" id="IPR017835">
    <property type="entry name" value="Hopen-assoc_HpnI"/>
</dbReference>
<evidence type="ECO:0000256" key="9">
    <source>
        <dbReference type="SAM" id="MobiDB-lite"/>
    </source>
</evidence>
<evidence type="ECO:0000256" key="7">
    <source>
        <dbReference type="ARBA" id="ARBA00022989"/>
    </source>
</evidence>
<evidence type="ECO:0000256" key="6">
    <source>
        <dbReference type="ARBA" id="ARBA00022692"/>
    </source>
</evidence>
<keyword evidence="5 11" id="KW-0808">Transferase</keyword>
<dbReference type="GO" id="GO:0008120">
    <property type="term" value="F:ceramide glucosyltransferase activity"/>
    <property type="evidence" value="ECO:0007669"/>
    <property type="project" value="TreeGrafter"/>
</dbReference>